<dbReference type="Gene3D" id="3.40.190.290">
    <property type="match status" value="1"/>
</dbReference>
<dbReference type="RefSeq" id="WP_378775819.1">
    <property type="nucleotide sequence ID" value="NZ_JBHTMX010000104.1"/>
</dbReference>
<feature type="non-terminal residue" evidence="6">
    <location>
        <position position="311"/>
    </location>
</feature>
<feature type="domain" description="HTH lysR-type" evidence="5">
    <location>
        <begin position="1"/>
        <end position="59"/>
    </location>
</feature>
<dbReference type="InterPro" id="IPR058163">
    <property type="entry name" value="LysR-type_TF_proteobact-type"/>
</dbReference>
<keyword evidence="4" id="KW-0804">Transcription</keyword>
<protein>
    <submittedName>
        <fullName evidence="6">LysR family transcriptional regulator</fullName>
    </submittedName>
</protein>
<comment type="caution">
    <text evidence="6">The sequence shown here is derived from an EMBL/GenBank/DDBJ whole genome shotgun (WGS) entry which is preliminary data.</text>
</comment>
<dbReference type="PANTHER" id="PTHR30537:SF5">
    <property type="entry name" value="HTH-TYPE TRANSCRIPTIONAL ACTIVATOR TTDR-RELATED"/>
    <property type="match status" value="1"/>
</dbReference>
<name>A0ABW3Z8E7_9HYPH</name>
<evidence type="ECO:0000313" key="6">
    <source>
        <dbReference type="EMBL" id="MFD1332606.1"/>
    </source>
</evidence>
<dbReference type="EMBL" id="JBHTMX010000104">
    <property type="protein sequence ID" value="MFD1332606.1"/>
    <property type="molecule type" value="Genomic_DNA"/>
</dbReference>
<evidence type="ECO:0000313" key="7">
    <source>
        <dbReference type="Proteomes" id="UP001597171"/>
    </source>
</evidence>
<dbReference type="InterPro" id="IPR036388">
    <property type="entry name" value="WH-like_DNA-bd_sf"/>
</dbReference>
<keyword evidence="3" id="KW-0238">DNA-binding</keyword>
<evidence type="ECO:0000256" key="1">
    <source>
        <dbReference type="ARBA" id="ARBA00009437"/>
    </source>
</evidence>
<evidence type="ECO:0000256" key="3">
    <source>
        <dbReference type="ARBA" id="ARBA00023125"/>
    </source>
</evidence>
<accession>A0ABW3Z8E7</accession>
<keyword evidence="7" id="KW-1185">Reference proteome</keyword>
<dbReference type="Pfam" id="PF03466">
    <property type="entry name" value="LysR_substrate"/>
    <property type="match status" value="1"/>
</dbReference>
<reference evidence="7" key="1">
    <citation type="journal article" date="2019" name="Int. J. Syst. Evol. Microbiol.">
        <title>The Global Catalogue of Microorganisms (GCM) 10K type strain sequencing project: providing services to taxonomists for standard genome sequencing and annotation.</title>
        <authorList>
            <consortium name="The Broad Institute Genomics Platform"/>
            <consortium name="The Broad Institute Genome Sequencing Center for Infectious Disease"/>
            <person name="Wu L."/>
            <person name="Ma J."/>
        </authorList>
    </citation>
    <scope>NUCLEOTIDE SEQUENCE [LARGE SCALE GENOMIC DNA]</scope>
    <source>
        <strain evidence="7">CCUG 61696</strain>
    </source>
</reference>
<dbReference type="Pfam" id="PF00126">
    <property type="entry name" value="HTH_1"/>
    <property type="match status" value="1"/>
</dbReference>
<dbReference type="Proteomes" id="UP001597171">
    <property type="component" value="Unassembled WGS sequence"/>
</dbReference>
<dbReference type="PANTHER" id="PTHR30537">
    <property type="entry name" value="HTH-TYPE TRANSCRIPTIONAL REGULATOR"/>
    <property type="match status" value="1"/>
</dbReference>
<keyword evidence="2" id="KW-0805">Transcription regulation</keyword>
<proteinExistence type="inferred from homology"/>
<evidence type="ECO:0000256" key="4">
    <source>
        <dbReference type="ARBA" id="ARBA00023163"/>
    </source>
</evidence>
<comment type="similarity">
    <text evidence="1">Belongs to the LysR transcriptional regulatory family.</text>
</comment>
<dbReference type="Gene3D" id="1.10.10.10">
    <property type="entry name" value="Winged helix-like DNA-binding domain superfamily/Winged helix DNA-binding domain"/>
    <property type="match status" value="1"/>
</dbReference>
<dbReference type="InterPro" id="IPR036390">
    <property type="entry name" value="WH_DNA-bd_sf"/>
</dbReference>
<organism evidence="6 7">
    <name type="scientific">Methylopila musalis</name>
    <dbReference type="NCBI Taxonomy" id="1134781"/>
    <lineage>
        <taxon>Bacteria</taxon>
        <taxon>Pseudomonadati</taxon>
        <taxon>Pseudomonadota</taxon>
        <taxon>Alphaproteobacteria</taxon>
        <taxon>Hyphomicrobiales</taxon>
        <taxon>Methylopilaceae</taxon>
        <taxon>Methylopila</taxon>
    </lineage>
</organism>
<dbReference type="PROSITE" id="PS50931">
    <property type="entry name" value="HTH_LYSR"/>
    <property type="match status" value="1"/>
</dbReference>
<dbReference type="InterPro" id="IPR000847">
    <property type="entry name" value="LysR_HTH_N"/>
</dbReference>
<evidence type="ECO:0000256" key="2">
    <source>
        <dbReference type="ARBA" id="ARBA00023015"/>
    </source>
</evidence>
<sequence>MDRLDAMAMFVATVDEGSLAGAARRLAVSPAKVTRALQMLEERLGERLIHRSARRLRLTEAGERSLSTYRAVLAELDQTEGGGAGDRIDGLVAVTAPELFGRRHVVPAIGAFLAAHPAARARALLLNRVVDLVDEGVDVAVRLAPLPDSGIVATKLGEVRQLVCASPDYIARAGAPETAQDLERHACLGDVESEAGALWRFAEPAARRGRRFSVTVRPRLAVNSAGAAIDAAVAGHGVCYALSYQVAEHIAAGRLRALLAPFEPEPIPVSLVFHPVPRRNVTLRAFIDHVAPRLRDDLAAVARRIGPPRAT</sequence>
<dbReference type="SUPFAM" id="SSF53850">
    <property type="entry name" value="Periplasmic binding protein-like II"/>
    <property type="match status" value="1"/>
</dbReference>
<dbReference type="SUPFAM" id="SSF46785">
    <property type="entry name" value="Winged helix' DNA-binding domain"/>
    <property type="match status" value="1"/>
</dbReference>
<gene>
    <name evidence="6" type="ORF">ACFQ4O_11425</name>
</gene>
<evidence type="ECO:0000259" key="5">
    <source>
        <dbReference type="PROSITE" id="PS50931"/>
    </source>
</evidence>
<dbReference type="InterPro" id="IPR005119">
    <property type="entry name" value="LysR_subst-bd"/>
</dbReference>